<dbReference type="OrthoDB" id="128382at2759"/>
<reference evidence="1" key="1">
    <citation type="submission" date="2020-02" db="EMBL/GenBank/DDBJ databases">
        <authorList>
            <person name="Scholz U."/>
            <person name="Mascher M."/>
            <person name="Fiebig A."/>
        </authorList>
    </citation>
    <scope>NUCLEOTIDE SEQUENCE</scope>
</reference>
<keyword evidence="2" id="KW-1185">Reference proteome</keyword>
<gene>
    <name evidence="1" type="ORF">SI8410_02002118</name>
</gene>
<evidence type="ECO:0000313" key="2">
    <source>
        <dbReference type="Proteomes" id="UP000663760"/>
    </source>
</evidence>
<sequence>MEQLIGYVVQGESLKFVKFSGLFTTFSFTSYTIDPIVLIKKTEDGISIFVVYVDNILVTKSDEAGISTTKAYLQQHHNIHDLETPWYFLRIEFTYQDGKVTLT</sequence>
<evidence type="ECO:0000313" key="1">
    <source>
        <dbReference type="EMBL" id="CAA7390675.1"/>
    </source>
</evidence>
<dbReference type="AlphaFoldDB" id="A0A7I8K2W6"/>
<proteinExistence type="predicted"/>
<name>A0A7I8K2W6_SPIIN</name>
<dbReference type="Proteomes" id="UP000663760">
    <property type="component" value="Chromosome 2"/>
</dbReference>
<protein>
    <submittedName>
        <fullName evidence="1">Uncharacterized protein</fullName>
    </submittedName>
</protein>
<dbReference type="EMBL" id="LR746265">
    <property type="protein sequence ID" value="CAA7390675.1"/>
    <property type="molecule type" value="Genomic_DNA"/>
</dbReference>
<accession>A0A7I8K2W6</accession>
<organism evidence="1 2">
    <name type="scientific">Spirodela intermedia</name>
    <name type="common">Intermediate duckweed</name>
    <dbReference type="NCBI Taxonomy" id="51605"/>
    <lineage>
        <taxon>Eukaryota</taxon>
        <taxon>Viridiplantae</taxon>
        <taxon>Streptophyta</taxon>
        <taxon>Embryophyta</taxon>
        <taxon>Tracheophyta</taxon>
        <taxon>Spermatophyta</taxon>
        <taxon>Magnoliopsida</taxon>
        <taxon>Liliopsida</taxon>
        <taxon>Araceae</taxon>
        <taxon>Lemnoideae</taxon>
        <taxon>Spirodela</taxon>
    </lineage>
</organism>